<organism evidence="2 3">
    <name type="scientific">Stachybotrys elegans</name>
    <dbReference type="NCBI Taxonomy" id="80388"/>
    <lineage>
        <taxon>Eukaryota</taxon>
        <taxon>Fungi</taxon>
        <taxon>Dikarya</taxon>
        <taxon>Ascomycota</taxon>
        <taxon>Pezizomycotina</taxon>
        <taxon>Sordariomycetes</taxon>
        <taxon>Hypocreomycetidae</taxon>
        <taxon>Hypocreales</taxon>
        <taxon>Stachybotryaceae</taxon>
        <taxon>Stachybotrys</taxon>
    </lineage>
</organism>
<accession>A0A8K0WQC9</accession>
<keyword evidence="1" id="KW-0812">Transmembrane</keyword>
<sequence length="233" mass="25486">MYKKSSSRQLLKSSVHPSVTCSQSYGQKLPKILQASSFINMFMSIPLVACVGIFATLGQALPSPAAVVEVKPIVILDAQGNVESFANATALGVDIYGPMPDDAKFVDGHWEGEPGTKAHAWFRAQIDIDWDSVPEKEKEKRQGSSQMEVTMFTGDNCSGGFISWGIIDYGESYLTWDNMFSLGIGRRGIRGNEHLDLSTFAGDDICGRFVIRAVGGPGCANTPRYNCLRFWSE</sequence>
<reference evidence="2" key="1">
    <citation type="journal article" date="2021" name="Nat. Commun.">
        <title>Genetic determinants of endophytism in the Arabidopsis root mycobiome.</title>
        <authorList>
            <person name="Mesny F."/>
            <person name="Miyauchi S."/>
            <person name="Thiergart T."/>
            <person name="Pickel B."/>
            <person name="Atanasova L."/>
            <person name="Karlsson M."/>
            <person name="Huettel B."/>
            <person name="Barry K.W."/>
            <person name="Haridas S."/>
            <person name="Chen C."/>
            <person name="Bauer D."/>
            <person name="Andreopoulos W."/>
            <person name="Pangilinan J."/>
            <person name="LaButti K."/>
            <person name="Riley R."/>
            <person name="Lipzen A."/>
            <person name="Clum A."/>
            <person name="Drula E."/>
            <person name="Henrissat B."/>
            <person name="Kohler A."/>
            <person name="Grigoriev I.V."/>
            <person name="Martin F.M."/>
            <person name="Hacquard S."/>
        </authorList>
    </citation>
    <scope>NUCLEOTIDE SEQUENCE</scope>
    <source>
        <strain evidence="2">MPI-CAGE-CH-0235</strain>
    </source>
</reference>
<dbReference type="EMBL" id="JAGPNK010000010">
    <property type="protein sequence ID" value="KAH7312499.1"/>
    <property type="molecule type" value="Genomic_DNA"/>
</dbReference>
<dbReference type="Proteomes" id="UP000813444">
    <property type="component" value="Unassembled WGS sequence"/>
</dbReference>
<gene>
    <name evidence="2" type="ORF">B0I35DRAFT_480950</name>
</gene>
<evidence type="ECO:0000313" key="3">
    <source>
        <dbReference type="Proteomes" id="UP000813444"/>
    </source>
</evidence>
<evidence type="ECO:0000256" key="1">
    <source>
        <dbReference type="SAM" id="Phobius"/>
    </source>
</evidence>
<keyword evidence="1" id="KW-1133">Transmembrane helix</keyword>
<feature type="transmembrane region" description="Helical" evidence="1">
    <location>
        <begin position="38"/>
        <end position="61"/>
    </location>
</feature>
<name>A0A8K0WQC9_9HYPO</name>
<keyword evidence="1" id="KW-0472">Membrane</keyword>
<protein>
    <submittedName>
        <fullName evidence="2">Uncharacterized protein</fullName>
    </submittedName>
</protein>
<evidence type="ECO:0000313" key="2">
    <source>
        <dbReference type="EMBL" id="KAH7312499.1"/>
    </source>
</evidence>
<comment type="caution">
    <text evidence="2">The sequence shown here is derived from an EMBL/GenBank/DDBJ whole genome shotgun (WGS) entry which is preliminary data.</text>
</comment>
<keyword evidence="3" id="KW-1185">Reference proteome</keyword>
<dbReference type="AlphaFoldDB" id="A0A8K0WQC9"/>
<proteinExistence type="predicted"/>
<dbReference type="OrthoDB" id="4790198at2759"/>